<sequence>MELGRQYVGERVKYRWWWAGEECNWLVSGEFVFYTSSPAGLTGELVSGQFTIKEFKDLELRARIIVTNTPDKIKTEHLGWYRVRFLVGAAEDLGSDDDPSTEEDLVLDGPGKGGSSEPQATTVPLSLSETIAALSSGNRLELDLLTAICNLSTEEEELFDGSPHVRRSRQLSEDQGLKVIFFKVLQQFSIILSIPTTKLSDVTPTESTKSATQPSVVDNKHASLPSNSN</sequence>
<dbReference type="EMBL" id="GL883222">
    <property type="protein sequence ID" value="EGF97525.1"/>
    <property type="molecule type" value="Genomic_DNA"/>
</dbReference>
<dbReference type="GeneID" id="18931367"/>
<keyword evidence="3" id="KW-1185">Reference proteome</keyword>
<reference evidence="3" key="1">
    <citation type="journal article" date="2011" name="Proc. Natl. Acad. Sci. U.S.A.">
        <title>Obligate biotrophy features unraveled by the genomic analysis of rust fungi.</title>
        <authorList>
            <person name="Duplessis S."/>
            <person name="Cuomo C.A."/>
            <person name="Lin Y.-C."/>
            <person name="Aerts A."/>
            <person name="Tisserant E."/>
            <person name="Veneault-Fourrey C."/>
            <person name="Joly D.L."/>
            <person name="Hacquard S."/>
            <person name="Amselem J."/>
            <person name="Cantarel B.L."/>
            <person name="Chiu R."/>
            <person name="Coutinho P.M."/>
            <person name="Feau N."/>
            <person name="Field M."/>
            <person name="Frey P."/>
            <person name="Gelhaye E."/>
            <person name="Goldberg J."/>
            <person name="Grabherr M.G."/>
            <person name="Kodira C.D."/>
            <person name="Kohler A."/>
            <person name="Kuees U."/>
            <person name="Lindquist E.A."/>
            <person name="Lucas S.M."/>
            <person name="Mago R."/>
            <person name="Mauceli E."/>
            <person name="Morin E."/>
            <person name="Murat C."/>
            <person name="Pangilinan J.L."/>
            <person name="Park R."/>
            <person name="Pearson M."/>
            <person name="Quesneville H."/>
            <person name="Rouhier N."/>
            <person name="Sakthikumar S."/>
            <person name="Salamov A.A."/>
            <person name="Schmutz J."/>
            <person name="Selles B."/>
            <person name="Shapiro H."/>
            <person name="Tanguay P."/>
            <person name="Tuskan G.A."/>
            <person name="Henrissat B."/>
            <person name="Van de Peer Y."/>
            <person name="Rouze P."/>
            <person name="Ellis J.G."/>
            <person name="Dodds P.N."/>
            <person name="Schein J.E."/>
            <person name="Zhong S."/>
            <person name="Hamelin R.C."/>
            <person name="Grigoriev I.V."/>
            <person name="Szabo L.J."/>
            <person name="Martin F."/>
        </authorList>
    </citation>
    <scope>NUCLEOTIDE SEQUENCE [LARGE SCALE GENOMIC DNA]</scope>
    <source>
        <strain evidence="3">98AG31 / pathotype 3-4-7</strain>
    </source>
</reference>
<feature type="region of interest" description="Disordered" evidence="1">
    <location>
        <begin position="200"/>
        <end position="229"/>
    </location>
</feature>
<protein>
    <submittedName>
        <fullName evidence="2">Uncharacterized protein</fullName>
    </submittedName>
</protein>
<dbReference type="Proteomes" id="UP000001072">
    <property type="component" value="Unassembled WGS sequence"/>
</dbReference>
<dbReference type="InParanoid" id="F4SCU3"/>
<dbReference type="KEGG" id="mlr:MELLADRAFT_69928"/>
<dbReference type="HOGENOM" id="CLU_1210076_0_0_1"/>
<name>F4SCU3_MELLP</name>
<feature type="compositionally biased region" description="Acidic residues" evidence="1">
    <location>
        <begin position="94"/>
        <end position="106"/>
    </location>
</feature>
<feature type="compositionally biased region" description="Polar residues" evidence="1">
    <location>
        <begin position="200"/>
        <end position="216"/>
    </location>
</feature>
<evidence type="ECO:0000313" key="2">
    <source>
        <dbReference type="EMBL" id="EGF97525.1"/>
    </source>
</evidence>
<dbReference type="RefSeq" id="XP_007419197.1">
    <property type="nucleotide sequence ID" value="XM_007419135.1"/>
</dbReference>
<accession>F4SCU3</accession>
<organism evidence="3">
    <name type="scientific">Melampsora larici-populina (strain 98AG31 / pathotype 3-4-7)</name>
    <name type="common">Poplar leaf rust fungus</name>
    <dbReference type="NCBI Taxonomy" id="747676"/>
    <lineage>
        <taxon>Eukaryota</taxon>
        <taxon>Fungi</taxon>
        <taxon>Dikarya</taxon>
        <taxon>Basidiomycota</taxon>
        <taxon>Pucciniomycotina</taxon>
        <taxon>Pucciniomycetes</taxon>
        <taxon>Pucciniales</taxon>
        <taxon>Melampsoraceae</taxon>
        <taxon>Melampsora</taxon>
    </lineage>
</organism>
<feature type="region of interest" description="Disordered" evidence="1">
    <location>
        <begin position="94"/>
        <end position="122"/>
    </location>
</feature>
<dbReference type="VEuPathDB" id="FungiDB:MELLADRAFT_69928"/>
<evidence type="ECO:0000313" key="3">
    <source>
        <dbReference type="Proteomes" id="UP000001072"/>
    </source>
</evidence>
<gene>
    <name evidence="2" type="ORF">MELLADRAFT_69928</name>
</gene>
<dbReference type="AlphaFoldDB" id="F4SCU3"/>
<evidence type="ECO:0000256" key="1">
    <source>
        <dbReference type="SAM" id="MobiDB-lite"/>
    </source>
</evidence>
<proteinExistence type="predicted"/>